<dbReference type="OrthoDB" id="886983at2"/>
<keyword evidence="1" id="KW-0812">Transmembrane</keyword>
<dbReference type="Proteomes" id="UP000317624">
    <property type="component" value="Unassembled WGS sequence"/>
</dbReference>
<evidence type="ECO:0000313" key="2">
    <source>
        <dbReference type="EMBL" id="TVT41243.1"/>
    </source>
</evidence>
<proteinExistence type="predicted"/>
<reference evidence="2 3" key="1">
    <citation type="submission" date="2019-07" db="EMBL/GenBank/DDBJ databases">
        <title>Hymenobacter sp. straun FUR1 Genome sequencing and assembly.</title>
        <authorList>
            <person name="Chhetri G."/>
        </authorList>
    </citation>
    <scope>NUCLEOTIDE SEQUENCE [LARGE SCALE GENOMIC DNA]</scope>
    <source>
        <strain evidence="2 3">Fur1</strain>
    </source>
</reference>
<name>A0A558BXP7_9BACT</name>
<feature type="transmembrane region" description="Helical" evidence="1">
    <location>
        <begin position="7"/>
        <end position="25"/>
    </location>
</feature>
<sequence>MKFDKSLLKTVLFSLGVVTFVIATYQTVLQNDLVRNYWIYMISLSCWLPLQYWRRQEARRAKEIEVAKQVAALNKPTGKKKGKKR</sequence>
<keyword evidence="1" id="KW-1133">Transmembrane helix</keyword>
<protein>
    <submittedName>
        <fullName evidence="2">Uncharacterized protein</fullName>
    </submittedName>
</protein>
<evidence type="ECO:0000256" key="1">
    <source>
        <dbReference type="SAM" id="Phobius"/>
    </source>
</evidence>
<organism evidence="2 3">
    <name type="scientific">Hymenobacter setariae</name>
    <dbReference type="NCBI Taxonomy" id="2594794"/>
    <lineage>
        <taxon>Bacteria</taxon>
        <taxon>Pseudomonadati</taxon>
        <taxon>Bacteroidota</taxon>
        <taxon>Cytophagia</taxon>
        <taxon>Cytophagales</taxon>
        <taxon>Hymenobacteraceae</taxon>
        <taxon>Hymenobacter</taxon>
    </lineage>
</organism>
<evidence type="ECO:0000313" key="3">
    <source>
        <dbReference type="Proteomes" id="UP000317624"/>
    </source>
</evidence>
<gene>
    <name evidence="2" type="ORF">FNT36_07225</name>
</gene>
<dbReference type="EMBL" id="VMRJ01000002">
    <property type="protein sequence ID" value="TVT41243.1"/>
    <property type="molecule type" value="Genomic_DNA"/>
</dbReference>
<feature type="transmembrane region" description="Helical" evidence="1">
    <location>
        <begin position="37"/>
        <end position="53"/>
    </location>
</feature>
<comment type="caution">
    <text evidence="2">The sequence shown here is derived from an EMBL/GenBank/DDBJ whole genome shotgun (WGS) entry which is preliminary data.</text>
</comment>
<dbReference type="AlphaFoldDB" id="A0A558BXP7"/>
<keyword evidence="3" id="KW-1185">Reference proteome</keyword>
<keyword evidence="1" id="KW-0472">Membrane</keyword>
<dbReference type="RefSeq" id="WP_144845938.1">
    <property type="nucleotide sequence ID" value="NZ_VMRJ01000002.1"/>
</dbReference>
<accession>A0A558BXP7</accession>